<dbReference type="RefSeq" id="WP_126582014.1">
    <property type="nucleotide sequence ID" value="NZ_BIFR01000002.1"/>
</dbReference>
<dbReference type="EMBL" id="BIFR01000002">
    <property type="protein sequence ID" value="GCE14437.1"/>
    <property type="molecule type" value="Genomic_DNA"/>
</dbReference>
<keyword evidence="1" id="KW-0812">Transmembrane</keyword>
<accession>A0A402A5L6</accession>
<proteinExistence type="predicted"/>
<name>A0A402A5L6_9CHLR</name>
<dbReference type="OrthoDB" id="151362at2"/>
<organism evidence="2 3">
    <name type="scientific">Tengunoibacter tsumagoiensis</name>
    <dbReference type="NCBI Taxonomy" id="2014871"/>
    <lineage>
        <taxon>Bacteria</taxon>
        <taxon>Bacillati</taxon>
        <taxon>Chloroflexota</taxon>
        <taxon>Ktedonobacteria</taxon>
        <taxon>Ktedonobacterales</taxon>
        <taxon>Dictyobacteraceae</taxon>
        <taxon>Tengunoibacter</taxon>
    </lineage>
</organism>
<dbReference type="GO" id="GO:0005975">
    <property type="term" value="P:carbohydrate metabolic process"/>
    <property type="evidence" value="ECO:0007669"/>
    <property type="project" value="InterPro"/>
</dbReference>
<evidence type="ECO:0000256" key="1">
    <source>
        <dbReference type="SAM" id="Phobius"/>
    </source>
</evidence>
<feature type="transmembrane region" description="Helical" evidence="1">
    <location>
        <begin position="24"/>
        <end position="49"/>
    </location>
</feature>
<evidence type="ECO:0000313" key="3">
    <source>
        <dbReference type="Proteomes" id="UP000287352"/>
    </source>
</evidence>
<keyword evidence="1" id="KW-1133">Transmembrane helix</keyword>
<gene>
    <name evidence="2" type="ORF">KTT_42960</name>
</gene>
<sequence length="483" mass="54894">MQQTHEIPPQQELPRPRRPRRFRFTWRFQLSLLAASILIVSIVFTFAYFTQPHFTSPESEEIVAPKKTATVSPQGAQTVSPQNTETMASEDSIVKQILIDENTNGWDTTYHGILINWRRDDPSKVNCSDDMCDVRGHSTRHDVLNDLRDLENLYWYRARHPSDSSLNGYIARILPTVQREWGATTQSKGWLYFTILRMGMYSDDPGYWNNTLQNWAQAQYNATDPVLGVHHGLTNTVAGHGNIPLQDGYRVDGDLELGLALTDAGVRFHRPDWVSVGKREVQSVINSSFNPKYHLFARVYVLSDPRFGSNHVYDPQARMGENGQEIEELLRTGLYTKTDSYVQLAKEMLDALVNSPLHDRVHGGFYYRLLLGDFQGLHEGYIDQSMKETRQFHMLPAVHLANKVFNNRWSDIAAELHKLATANDGLFLPAPVPGFTYRLKPDGALYPCPTCVGPQKNENWVTSEADNIAMEGLQAIVEDKSMP</sequence>
<reference evidence="3" key="1">
    <citation type="submission" date="2018-12" db="EMBL/GenBank/DDBJ databases">
        <title>Tengunoibacter tsumagoiensis gen. nov., sp. nov., Dictyobacter kobayashii sp. nov., D. alpinus sp. nov., and D. joshuensis sp. nov. and description of Dictyobacteraceae fam. nov. within the order Ktedonobacterales isolated from Tengu-no-mugimeshi.</title>
        <authorList>
            <person name="Wang C.M."/>
            <person name="Zheng Y."/>
            <person name="Sakai Y."/>
            <person name="Toyoda A."/>
            <person name="Minakuchi Y."/>
            <person name="Abe K."/>
            <person name="Yokota A."/>
            <person name="Yabe S."/>
        </authorList>
    </citation>
    <scope>NUCLEOTIDE SEQUENCE [LARGE SCALE GENOMIC DNA]</scope>
    <source>
        <strain evidence="3">Uno3</strain>
    </source>
</reference>
<comment type="caution">
    <text evidence="2">The sequence shown here is derived from an EMBL/GenBank/DDBJ whole genome shotgun (WGS) entry which is preliminary data.</text>
</comment>
<keyword evidence="1" id="KW-0472">Membrane</keyword>
<dbReference type="InterPro" id="IPR008928">
    <property type="entry name" value="6-hairpin_glycosidase_sf"/>
</dbReference>
<dbReference type="Proteomes" id="UP000287352">
    <property type="component" value="Unassembled WGS sequence"/>
</dbReference>
<evidence type="ECO:0000313" key="2">
    <source>
        <dbReference type="EMBL" id="GCE14437.1"/>
    </source>
</evidence>
<dbReference type="SUPFAM" id="SSF48208">
    <property type="entry name" value="Six-hairpin glycosidases"/>
    <property type="match status" value="1"/>
</dbReference>
<dbReference type="AlphaFoldDB" id="A0A402A5L6"/>
<keyword evidence="3" id="KW-1185">Reference proteome</keyword>
<protein>
    <submittedName>
        <fullName evidence="2">Uncharacterized protein</fullName>
    </submittedName>
</protein>